<sequence length="421" mass="48850">MNRTKTYITTVILIVLFVFTAKYHHGKITYPKPRKVDVVDTYHGVSVNDPYRWLEDDQSSETNRWVRTQNRITKKFLKKIPYRDKIKERLTELNDYEKFSIPFQQGDKFYFYKNDGLQNQWVLYTQDNLDAKPKVLLDPNTFSDDGTVALRGTYFSHDNRYLGYGVSSSGSDWKEFYILDLSTNQLLADHIQWIKFSGMAWTETGFFYSTFPKPKEGEELSGTNENSKVYYHELGTDQTTDILIYEDTEHPRHSPYVSTTEDNQFLILYQSKGTHGNTVAIKELNNPDSPFISVVSNFDGDHGIVHNVGNTFYMITDRNAPKKRLVSFSLNNPEIENWYDVLPENEHTLQSVSFPRDKLIAIYMVDAQDKAFVHKQNGQFLKGVALPSPGSLGGFGGKKYSKEVFYSFETFNHPRTIFRFD</sequence>
<gene>
    <name evidence="3" type="ORF">METZ01_LOCUS148354</name>
</gene>
<reference evidence="3" key="1">
    <citation type="submission" date="2018-05" db="EMBL/GenBank/DDBJ databases">
        <authorList>
            <person name="Lanie J.A."/>
            <person name="Ng W.-L."/>
            <person name="Kazmierczak K.M."/>
            <person name="Andrzejewski T.M."/>
            <person name="Davidsen T.M."/>
            <person name="Wayne K.J."/>
            <person name="Tettelin H."/>
            <person name="Glass J.I."/>
            <person name="Rusch D."/>
            <person name="Podicherti R."/>
            <person name="Tsui H.-C.T."/>
            <person name="Winkler M.E."/>
        </authorList>
    </citation>
    <scope>NUCLEOTIDE SEQUENCE</scope>
</reference>
<keyword evidence="1" id="KW-0472">Membrane</keyword>
<dbReference type="SUPFAM" id="SSF50993">
    <property type="entry name" value="Peptidase/esterase 'gauge' domain"/>
    <property type="match status" value="1"/>
</dbReference>
<feature type="non-terminal residue" evidence="3">
    <location>
        <position position="421"/>
    </location>
</feature>
<dbReference type="PANTHER" id="PTHR42881">
    <property type="entry name" value="PROLYL ENDOPEPTIDASE"/>
    <property type="match status" value="1"/>
</dbReference>
<feature type="domain" description="Peptidase S9A N-terminal" evidence="2">
    <location>
        <begin position="32"/>
        <end position="421"/>
    </location>
</feature>
<organism evidence="3">
    <name type="scientific">marine metagenome</name>
    <dbReference type="NCBI Taxonomy" id="408172"/>
    <lineage>
        <taxon>unclassified sequences</taxon>
        <taxon>metagenomes</taxon>
        <taxon>ecological metagenomes</taxon>
    </lineage>
</organism>
<evidence type="ECO:0000259" key="2">
    <source>
        <dbReference type="Pfam" id="PF02897"/>
    </source>
</evidence>
<dbReference type="GO" id="GO:0005829">
    <property type="term" value="C:cytosol"/>
    <property type="evidence" value="ECO:0007669"/>
    <property type="project" value="TreeGrafter"/>
</dbReference>
<name>A0A382A1W3_9ZZZZ</name>
<dbReference type="GO" id="GO:0004252">
    <property type="term" value="F:serine-type endopeptidase activity"/>
    <property type="evidence" value="ECO:0007669"/>
    <property type="project" value="InterPro"/>
</dbReference>
<dbReference type="Gene3D" id="2.130.10.120">
    <property type="entry name" value="Prolyl oligopeptidase, N-terminal domain"/>
    <property type="match status" value="1"/>
</dbReference>
<proteinExistence type="predicted"/>
<dbReference type="GO" id="GO:0070012">
    <property type="term" value="F:oligopeptidase activity"/>
    <property type="evidence" value="ECO:0007669"/>
    <property type="project" value="TreeGrafter"/>
</dbReference>
<evidence type="ECO:0000313" key="3">
    <source>
        <dbReference type="EMBL" id="SVA95500.1"/>
    </source>
</evidence>
<dbReference type="PANTHER" id="PTHR42881:SF2">
    <property type="entry name" value="PROLYL ENDOPEPTIDASE"/>
    <property type="match status" value="1"/>
</dbReference>
<dbReference type="InterPro" id="IPR051167">
    <property type="entry name" value="Prolyl_oligopep/macrocyclase"/>
</dbReference>
<dbReference type="AlphaFoldDB" id="A0A382A1W3"/>
<dbReference type="Pfam" id="PF02897">
    <property type="entry name" value="Peptidase_S9_N"/>
    <property type="match status" value="1"/>
</dbReference>
<evidence type="ECO:0000256" key="1">
    <source>
        <dbReference type="SAM" id="Phobius"/>
    </source>
</evidence>
<dbReference type="EMBL" id="UINC01023573">
    <property type="protein sequence ID" value="SVA95500.1"/>
    <property type="molecule type" value="Genomic_DNA"/>
</dbReference>
<keyword evidence="1" id="KW-0812">Transmembrane</keyword>
<accession>A0A382A1W3</accession>
<feature type="transmembrane region" description="Helical" evidence="1">
    <location>
        <begin position="6"/>
        <end position="25"/>
    </location>
</feature>
<keyword evidence="1" id="KW-1133">Transmembrane helix</keyword>
<dbReference type="FunFam" id="2.130.10.120:FF:000001">
    <property type="entry name" value="Prolyl endopeptidase"/>
    <property type="match status" value="1"/>
</dbReference>
<dbReference type="InterPro" id="IPR023302">
    <property type="entry name" value="Pept_S9A_N"/>
</dbReference>
<protein>
    <recommendedName>
        <fullName evidence="2">Peptidase S9A N-terminal domain-containing protein</fullName>
    </recommendedName>
</protein>